<evidence type="ECO:0000313" key="1">
    <source>
        <dbReference type="Proteomes" id="UP000887565"/>
    </source>
</evidence>
<sequence length="42" mass="4590">MKKLLKCLILRNDIAKNSDDSATLQIFGALPPTSPNTTCNWG</sequence>
<reference evidence="2" key="1">
    <citation type="submission" date="2022-11" db="UniProtKB">
        <authorList>
            <consortium name="WormBaseParasite"/>
        </authorList>
    </citation>
    <scope>IDENTIFICATION</scope>
</reference>
<keyword evidence="1" id="KW-1185">Reference proteome</keyword>
<dbReference type="Proteomes" id="UP000887565">
    <property type="component" value="Unplaced"/>
</dbReference>
<dbReference type="AlphaFoldDB" id="A0A915JDE1"/>
<evidence type="ECO:0000313" key="2">
    <source>
        <dbReference type="WBParaSite" id="nRc.2.0.1.t24528-RA"/>
    </source>
</evidence>
<organism evidence="1 2">
    <name type="scientific">Romanomermis culicivorax</name>
    <name type="common">Nematode worm</name>
    <dbReference type="NCBI Taxonomy" id="13658"/>
    <lineage>
        <taxon>Eukaryota</taxon>
        <taxon>Metazoa</taxon>
        <taxon>Ecdysozoa</taxon>
        <taxon>Nematoda</taxon>
        <taxon>Enoplea</taxon>
        <taxon>Dorylaimia</taxon>
        <taxon>Mermithida</taxon>
        <taxon>Mermithoidea</taxon>
        <taxon>Mermithidae</taxon>
        <taxon>Romanomermis</taxon>
    </lineage>
</organism>
<proteinExistence type="predicted"/>
<name>A0A915JDE1_ROMCU</name>
<accession>A0A915JDE1</accession>
<dbReference type="WBParaSite" id="nRc.2.0.1.t24528-RA">
    <property type="protein sequence ID" value="nRc.2.0.1.t24528-RA"/>
    <property type="gene ID" value="nRc.2.0.1.g24528"/>
</dbReference>
<protein>
    <submittedName>
        <fullName evidence="2">Uncharacterized protein</fullName>
    </submittedName>
</protein>